<keyword evidence="1" id="KW-0812">Transmembrane</keyword>
<feature type="transmembrane region" description="Helical" evidence="1">
    <location>
        <begin position="129"/>
        <end position="151"/>
    </location>
</feature>
<comment type="caution">
    <text evidence="2">The sequence shown here is derived from an EMBL/GenBank/DDBJ whole genome shotgun (WGS) entry which is preliminary data.</text>
</comment>
<gene>
    <name evidence="2" type="ORF">PSON_ATCC_30995.1.T1260082</name>
</gene>
<accession>A0A8S1QZG3</accession>
<evidence type="ECO:0000313" key="2">
    <source>
        <dbReference type="EMBL" id="CAD8120444.1"/>
    </source>
</evidence>
<dbReference type="AlphaFoldDB" id="A0A8S1QZG3"/>
<protein>
    <recommendedName>
        <fullName evidence="4">Transmembrane protein</fullName>
    </recommendedName>
</protein>
<evidence type="ECO:0000256" key="1">
    <source>
        <dbReference type="SAM" id="Phobius"/>
    </source>
</evidence>
<sequence>MQQNSFGYFNIDNSSNKDSWVSQTQYNNKSNKQIKRFMTDDFSHFEKVNFKQIQKQNSHEFQPQTIKEVINKAKLRFVQTSPNSITRRQEKQTVPFYIKERDDQVKKVKSFKSPIKEKQEKDEDYNQKVYIFLIEAFLIIFLILFATELFLRKYLQ</sequence>
<name>A0A8S1QZG3_9CILI</name>
<dbReference type="Proteomes" id="UP000692954">
    <property type="component" value="Unassembled WGS sequence"/>
</dbReference>
<organism evidence="2 3">
    <name type="scientific">Paramecium sonneborni</name>
    <dbReference type="NCBI Taxonomy" id="65129"/>
    <lineage>
        <taxon>Eukaryota</taxon>
        <taxon>Sar</taxon>
        <taxon>Alveolata</taxon>
        <taxon>Ciliophora</taxon>
        <taxon>Intramacronucleata</taxon>
        <taxon>Oligohymenophorea</taxon>
        <taxon>Peniculida</taxon>
        <taxon>Parameciidae</taxon>
        <taxon>Paramecium</taxon>
    </lineage>
</organism>
<keyword evidence="1" id="KW-1133">Transmembrane helix</keyword>
<reference evidence="2" key="1">
    <citation type="submission" date="2021-01" db="EMBL/GenBank/DDBJ databases">
        <authorList>
            <consortium name="Genoscope - CEA"/>
            <person name="William W."/>
        </authorList>
    </citation>
    <scope>NUCLEOTIDE SEQUENCE</scope>
</reference>
<dbReference type="EMBL" id="CAJJDN010000126">
    <property type="protein sequence ID" value="CAD8120444.1"/>
    <property type="molecule type" value="Genomic_DNA"/>
</dbReference>
<keyword evidence="1" id="KW-0472">Membrane</keyword>
<evidence type="ECO:0008006" key="4">
    <source>
        <dbReference type="Google" id="ProtNLM"/>
    </source>
</evidence>
<keyword evidence="3" id="KW-1185">Reference proteome</keyword>
<proteinExistence type="predicted"/>
<evidence type="ECO:0000313" key="3">
    <source>
        <dbReference type="Proteomes" id="UP000692954"/>
    </source>
</evidence>
<dbReference type="OrthoDB" id="308745at2759"/>